<keyword evidence="2" id="KW-0732">Signal</keyword>
<name>A0A1E7ZAF6_9ALTE</name>
<dbReference type="Pfam" id="PF02837">
    <property type="entry name" value="Glyco_hydro_2_N"/>
    <property type="match status" value="1"/>
</dbReference>
<dbReference type="AlphaFoldDB" id="A0A1E7ZAF6"/>
<dbReference type="Pfam" id="PF00754">
    <property type="entry name" value="F5_F8_type_C"/>
    <property type="match status" value="1"/>
</dbReference>
<dbReference type="InterPro" id="IPR008979">
    <property type="entry name" value="Galactose-bd-like_sf"/>
</dbReference>
<gene>
    <name evidence="7" type="ORF">BFC18_14635</name>
</gene>
<dbReference type="PANTHER" id="PTHR43817:SF1">
    <property type="entry name" value="HYDROLASE, FAMILY 43, PUTATIVE (AFU_ORTHOLOGUE AFUA_3G01660)-RELATED"/>
    <property type="match status" value="1"/>
</dbReference>
<dbReference type="PANTHER" id="PTHR43817">
    <property type="entry name" value="GLYCOSYL HYDROLASE"/>
    <property type="match status" value="1"/>
</dbReference>
<accession>A0A1E7ZAF6</accession>
<comment type="caution">
    <text evidence="7">The sequence shown here is derived from an EMBL/GenBank/DDBJ whole genome shotgun (WGS) entry which is preliminary data.</text>
</comment>
<dbReference type="InterPro" id="IPR006104">
    <property type="entry name" value="Glyco_hydro_2_N"/>
</dbReference>
<evidence type="ECO:0000259" key="5">
    <source>
        <dbReference type="Pfam" id="PF00754"/>
    </source>
</evidence>
<evidence type="ECO:0000313" key="8">
    <source>
        <dbReference type="Proteomes" id="UP000175691"/>
    </source>
</evidence>
<feature type="domain" description="Glycosyl hydrolases family 2 sugar binding" evidence="6">
    <location>
        <begin position="940"/>
        <end position="1018"/>
    </location>
</feature>
<evidence type="ECO:0000313" key="7">
    <source>
        <dbReference type="EMBL" id="OFC70500.1"/>
    </source>
</evidence>
<dbReference type="SUPFAM" id="SSF49785">
    <property type="entry name" value="Galactose-binding domain-like"/>
    <property type="match status" value="2"/>
</dbReference>
<evidence type="ECO:0000256" key="1">
    <source>
        <dbReference type="ARBA" id="ARBA00007401"/>
    </source>
</evidence>
<reference evidence="7 8" key="1">
    <citation type="submission" date="2016-08" db="EMBL/GenBank/DDBJ databases">
        <authorList>
            <person name="Seilhamer J.J."/>
        </authorList>
    </citation>
    <scope>NUCLEOTIDE SEQUENCE [LARGE SCALE GENOMIC DNA]</scope>
    <source>
        <strain evidence="7 8">KCTC 42603</strain>
    </source>
</reference>
<organism evidence="7 8">
    <name type="scientific">Alteromonas confluentis</name>
    <dbReference type="NCBI Taxonomy" id="1656094"/>
    <lineage>
        <taxon>Bacteria</taxon>
        <taxon>Pseudomonadati</taxon>
        <taxon>Pseudomonadota</taxon>
        <taxon>Gammaproteobacteria</taxon>
        <taxon>Alteromonadales</taxon>
        <taxon>Alteromonadaceae</taxon>
        <taxon>Alteromonas/Salinimonas group</taxon>
        <taxon>Alteromonas</taxon>
    </lineage>
</organism>
<evidence type="ECO:0000256" key="2">
    <source>
        <dbReference type="ARBA" id="ARBA00022729"/>
    </source>
</evidence>
<protein>
    <recommendedName>
        <fullName evidence="9">Glycoside hydrolase</fullName>
    </recommendedName>
</protein>
<dbReference type="STRING" id="1656094.BFC18_14635"/>
<comment type="similarity">
    <text evidence="1">Belongs to the glycosyl hydrolase 2 family.</text>
</comment>
<dbReference type="GO" id="GO:0005975">
    <property type="term" value="P:carbohydrate metabolic process"/>
    <property type="evidence" value="ECO:0007669"/>
    <property type="project" value="InterPro"/>
</dbReference>
<evidence type="ECO:0000259" key="6">
    <source>
        <dbReference type="Pfam" id="PF02837"/>
    </source>
</evidence>
<dbReference type="NCBIfam" id="NF045579">
    <property type="entry name" value="rhamnoside_JR"/>
    <property type="match status" value="1"/>
</dbReference>
<evidence type="ECO:0000256" key="4">
    <source>
        <dbReference type="SAM" id="MobiDB-lite"/>
    </source>
</evidence>
<feature type="region of interest" description="Disordered" evidence="4">
    <location>
        <begin position="279"/>
        <end position="298"/>
    </location>
</feature>
<sequence>MNGNVTREGIEKDLAWMNKVGIGGVQNFDAQLMTPKIVDTTLEYMTPAWKDTFEYALGEANKHNFEFGIAASPGWSETGGPWVKPEQGMKKLAWSEITIDARQKKAVRVPQPPTNTGVFQDFYGSDEIFADPAHGHKTLPVHYEDIAVLAVPVHDQRIQPVSVSTNNDDKLELAVLSDSSFSASTNSTSHPDAPLEITFDFGESKTVSSLSFAMPPPGMFIPAAFLPTLQASVDGKNFENVTTIPVGSTTQTTISFPAVKAQYMRIVMTANPNGKFALPSSSAPGAAPPPGFQLPTGEKKQEPVNLLEVAFYPQAKVHRFEDKAGFGIVEDYYPLSYQHDEQGIAKDAVIDITDKLNADGSLNWHPEKGQWKIIRLGYSLTGKENHPATVAATGLEVDKYDADAVNAYIDHYLNMYKDASGEYALGEGVKALLNDSIEVGASNWTPNMFAEFKQRRGYDLTPWLPALVGVIIGDAVQTDKFLYDYRLTLGEMLADNHYAVISKRVKEAGLKHYSEALENGRPTLGDGMRIRSNADVPMAAMWAFDTQNQVGPQPQYWADIREAASVAHIYGQNLVAAESLTSASSPWAFSPRDLQPMIDMEFALGVNRPIIHTSVHQPNDEGPGLSLFVFGQYFNRLETWAEYAKPWVTYISRNAYMLQQGHFKADVAYFYGEDTPPTALYNDKPSEDVPLENAYDYVNNDIITELLENCGKDLCTESGQRYAVLYLGGTSQYMTLPVLQRIAQLVSGGATVIGKKPLASPSLADDAARFTELANELWSGKTGKGRVIDADNVESGIKEAGVIPDFRYAGKHDDTTLFFVHRQTNSEEIYYYTNRKNREEPVTLSFNVSGKKPYHYNAVTGAVTALNSKVKDGLTVIEKTMAPYESGYVVFGDSPAKVSSVASTFSKSKTLKDEWQVTFQKDRGAPAKATLSAGNWAESDDTGIRYFSGTASYTQSFNIDKAMQGKPVQLHIEDVRDVVEVVVNGQVVNTLWKPPFDVDVSDYLKAGENTVTLNITNLWVNRLIGDAQPDVKQKYTFTTLPAYVPDAPLRPSGLLGDVSLKW</sequence>
<evidence type="ECO:0000256" key="3">
    <source>
        <dbReference type="ARBA" id="ARBA00022801"/>
    </source>
</evidence>
<feature type="domain" description="F5/8 type C" evidence="5">
    <location>
        <begin position="177"/>
        <end position="278"/>
    </location>
</feature>
<keyword evidence="8" id="KW-1185">Reference proteome</keyword>
<proteinExistence type="inferred from homology"/>
<dbReference type="Proteomes" id="UP000175691">
    <property type="component" value="Unassembled WGS sequence"/>
</dbReference>
<keyword evidence="3" id="KW-0378">Hydrolase</keyword>
<dbReference type="Pfam" id="PF17132">
    <property type="entry name" value="Glyco_hydro_106"/>
    <property type="match status" value="1"/>
</dbReference>
<dbReference type="GO" id="GO:0004553">
    <property type="term" value="F:hydrolase activity, hydrolyzing O-glycosyl compounds"/>
    <property type="evidence" value="ECO:0007669"/>
    <property type="project" value="InterPro"/>
</dbReference>
<evidence type="ECO:0008006" key="9">
    <source>
        <dbReference type="Google" id="ProtNLM"/>
    </source>
</evidence>
<dbReference type="InterPro" id="IPR000421">
    <property type="entry name" value="FA58C"/>
</dbReference>
<dbReference type="EMBL" id="MDHN01000029">
    <property type="protein sequence ID" value="OFC70500.1"/>
    <property type="molecule type" value="Genomic_DNA"/>
</dbReference>
<dbReference type="Gene3D" id="2.60.120.260">
    <property type="entry name" value="Galactose-binding domain-like"/>
    <property type="match status" value="2"/>
</dbReference>